<sequence>MIPPSLDIRASRWTAKTLWRRRSCRESPIEGDSEEDGMLQQAIRASPRRAGAFASEREVPSLRPTRRMGVGSGRAGNARAVWVT</sequence>
<accession>A0A9W6U8L6</accession>
<protein>
    <submittedName>
        <fullName evidence="2">Unnamed protein product</fullName>
    </submittedName>
</protein>
<name>A0A9W6U8L6_9STRA</name>
<evidence type="ECO:0000313" key="2">
    <source>
        <dbReference type="EMBL" id="GMF28512.1"/>
    </source>
</evidence>
<comment type="caution">
    <text evidence="2">The sequence shown here is derived from an EMBL/GenBank/DDBJ whole genome shotgun (WGS) entry which is preliminary data.</text>
</comment>
<dbReference type="AlphaFoldDB" id="A0A9W6U8L6"/>
<reference evidence="2" key="1">
    <citation type="submission" date="2023-04" db="EMBL/GenBank/DDBJ databases">
        <title>Phytophthora lilii NBRC 32176.</title>
        <authorList>
            <person name="Ichikawa N."/>
            <person name="Sato H."/>
            <person name="Tonouchi N."/>
        </authorList>
    </citation>
    <scope>NUCLEOTIDE SEQUENCE</scope>
    <source>
        <strain evidence="2">NBRC 32176</strain>
    </source>
</reference>
<evidence type="ECO:0000256" key="1">
    <source>
        <dbReference type="SAM" id="MobiDB-lite"/>
    </source>
</evidence>
<feature type="region of interest" description="Disordered" evidence="1">
    <location>
        <begin position="46"/>
        <end position="84"/>
    </location>
</feature>
<keyword evidence="3" id="KW-1185">Reference proteome</keyword>
<dbReference type="Proteomes" id="UP001165083">
    <property type="component" value="Unassembled WGS sequence"/>
</dbReference>
<organism evidence="2 3">
    <name type="scientific">Phytophthora lilii</name>
    <dbReference type="NCBI Taxonomy" id="2077276"/>
    <lineage>
        <taxon>Eukaryota</taxon>
        <taxon>Sar</taxon>
        <taxon>Stramenopiles</taxon>
        <taxon>Oomycota</taxon>
        <taxon>Peronosporomycetes</taxon>
        <taxon>Peronosporales</taxon>
        <taxon>Peronosporaceae</taxon>
        <taxon>Phytophthora</taxon>
    </lineage>
</organism>
<gene>
    <name evidence="2" type="ORF">Plil01_001201400</name>
</gene>
<dbReference type="EMBL" id="BSXW01000717">
    <property type="protein sequence ID" value="GMF28512.1"/>
    <property type="molecule type" value="Genomic_DNA"/>
</dbReference>
<proteinExistence type="predicted"/>
<evidence type="ECO:0000313" key="3">
    <source>
        <dbReference type="Proteomes" id="UP001165083"/>
    </source>
</evidence>